<evidence type="ECO:0000313" key="3">
    <source>
        <dbReference type="Proteomes" id="UP000887566"/>
    </source>
</evidence>
<accession>A0A914V450</accession>
<proteinExistence type="inferred from homology"/>
<dbReference type="PANTHER" id="PTHR21043:SF0">
    <property type="entry name" value="MITOCHONDRIAL ASSEMBLY OF RIBOSOMAL LARGE SUBUNIT PROTEIN 1"/>
    <property type="match status" value="1"/>
</dbReference>
<organism evidence="3 4">
    <name type="scientific">Plectus sambesii</name>
    <dbReference type="NCBI Taxonomy" id="2011161"/>
    <lineage>
        <taxon>Eukaryota</taxon>
        <taxon>Metazoa</taxon>
        <taxon>Ecdysozoa</taxon>
        <taxon>Nematoda</taxon>
        <taxon>Chromadorea</taxon>
        <taxon>Plectida</taxon>
        <taxon>Plectina</taxon>
        <taxon>Plectoidea</taxon>
        <taxon>Plectidae</taxon>
        <taxon>Plectus</taxon>
    </lineage>
</organism>
<reference evidence="4" key="1">
    <citation type="submission" date="2022-11" db="UniProtKB">
        <authorList>
            <consortium name="WormBaseParasite"/>
        </authorList>
    </citation>
    <scope>IDENTIFICATION</scope>
</reference>
<dbReference type="PANTHER" id="PTHR21043">
    <property type="entry name" value="IOJAP SUPERFAMILY ORTHOLOG"/>
    <property type="match status" value="1"/>
</dbReference>
<name>A0A914V450_9BILA</name>
<feature type="region of interest" description="Disordered" evidence="2">
    <location>
        <begin position="94"/>
        <end position="114"/>
    </location>
</feature>
<dbReference type="AlphaFoldDB" id="A0A914V450"/>
<evidence type="ECO:0000256" key="1">
    <source>
        <dbReference type="ARBA" id="ARBA00010574"/>
    </source>
</evidence>
<dbReference type="GO" id="GO:0005739">
    <property type="term" value="C:mitochondrion"/>
    <property type="evidence" value="ECO:0007669"/>
    <property type="project" value="TreeGrafter"/>
</dbReference>
<sequence>MVICSCFNFRHIEALAETVHKLYKQKRGPKDPPLTVAGGNDKHWRAIDMGNILLHIMTEKARQKYDLEQLWSVGVEFDQLSEQQQTAVEYDWLAELPPPRSPPAAPPAKRRLPR</sequence>
<evidence type="ECO:0000256" key="2">
    <source>
        <dbReference type="SAM" id="MobiDB-lite"/>
    </source>
</evidence>
<dbReference type="Proteomes" id="UP000887566">
    <property type="component" value="Unplaced"/>
</dbReference>
<comment type="similarity">
    <text evidence="1">Belongs to the Iojap/RsfS family.</text>
</comment>
<evidence type="ECO:0000313" key="4">
    <source>
        <dbReference type="WBParaSite" id="PSAMB.scaffold1498size30661.g13478.t1"/>
    </source>
</evidence>
<dbReference type="WBParaSite" id="PSAMB.scaffold1498size30661.g13478.t1">
    <property type="protein sequence ID" value="PSAMB.scaffold1498size30661.g13478.t1"/>
    <property type="gene ID" value="PSAMB.scaffold1498size30661.g13478"/>
</dbReference>
<dbReference type="GO" id="GO:0017148">
    <property type="term" value="P:negative regulation of translation"/>
    <property type="evidence" value="ECO:0007669"/>
    <property type="project" value="TreeGrafter"/>
</dbReference>
<keyword evidence="3" id="KW-1185">Reference proteome</keyword>
<feature type="compositionally biased region" description="Pro residues" evidence="2">
    <location>
        <begin position="96"/>
        <end position="106"/>
    </location>
</feature>
<dbReference type="Pfam" id="PF02410">
    <property type="entry name" value="RsfS"/>
    <property type="match status" value="1"/>
</dbReference>
<dbReference type="GO" id="GO:0043023">
    <property type="term" value="F:ribosomal large subunit binding"/>
    <property type="evidence" value="ECO:0007669"/>
    <property type="project" value="TreeGrafter"/>
</dbReference>
<dbReference type="Gene3D" id="3.30.460.10">
    <property type="entry name" value="Beta Polymerase, domain 2"/>
    <property type="match status" value="1"/>
</dbReference>
<dbReference type="SUPFAM" id="SSF81301">
    <property type="entry name" value="Nucleotidyltransferase"/>
    <property type="match status" value="1"/>
</dbReference>
<dbReference type="InterPro" id="IPR043519">
    <property type="entry name" value="NT_sf"/>
</dbReference>
<protein>
    <submittedName>
        <fullName evidence="4">Ribosomal silencing factor RsfS</fullName>
    </submittedName>
</protein>
<dbReference type="InterPro" id="IPR004394">
    <property type="entry name" value="Iojap/RsfS/C7orf30"/>
</dbReference>
<dbReference type="GO" id="GO:0090071">
    <property type="term" value="P:negative regulation of ribosome biogenesis"/>
    <property type="evidence" value="ECO:0007669"/>
    <property type="project" value="TreeGrafter"/>
</dbReference>
<dbReference type="NCBIfam" id="TIGR00090">
    <property type="entry name" value="rsfS_iojap_ybeB"/>
    <property type="match status" value="1"/>
</dbReference>